<keyword evidence="1" id="KW-0812">Transmembrane</keyword>
<comment type="caution">
    <text evidence="2">The sequence shown here is derived from an EMBL/GenBank/DDBJ whole genome shotgun (WGS) entry which is preliminary data.</text>
</comment>
<organism evidence="2 3">
    <name type="scientific">Novosphingobium pentaromativorans US6-1</name>
    <dbReference type="NCBI Taxonomy" id="1088721"/>
    <lineage>
        <taxon>Bacteria</taxon>
        <taxon>Pseudomonadati</taxon>
        <taxon>Pseudomonadota</taxon>
        <taxon>Alphaproteobacteria</taxon>
        <taxon>Sphingomonadales</taxon>
        <taxon>Sphingomonadaceae</taxon>
        <taxon>Novosphingobium</taxon>
    </lineage>
</organism>
<evidence type="ECO:0000313" key="3">
    <source>
        <dbReference type="Proteomes" id="UP000004030"/>
    </source>
</evidence>
<dbReference type="PATRIC" id="fig|1088721.3.peg.2120"/>
<evidence type="ECO:0000313" key="2">
    <source>
        <dbReference type="EMBL" id="EHJ60981.1"/>
    </source>
</evidence>
<feature type="transmembrane region" description="Helical" evidence="1">
    <location>
        <begin position="44"/>
        <end position="65"/>
    </location>
</feature>
<keyword evidence="1" id="KW-0472">Membrane</keyword>
<dbReference type="EMBL" id="AGFM01000029">
    <property type="protein sequence ID" value="EHJ60981.1"/>
    <property type="molecule type" value="Genomic_DNA"/>
</dbReference>
<feature type="transmembrane region" description="Helical" evidence="1">
    <location>
        <begin position="128"/>
        <end position="148"/>
    </location>
</feature>
<protein>
    <submittedName>
        <fullName evidence="2">Uncharacterized protein</fullName>
    </submittedName>
</protein>
<dbReference type="eggNOG" id="ENOG503174G">
    <property type="taxonomic scope" value="Bacteria"/>
</dbReference>
<proteinExistence type="predicted"/>
<name>G6ECS0_9SPHN</name>
<sequence length="149" mass="16041">MVASKKEISTMSQRLSHEQLQQLARITDAPARTRVERNFGLPTGLYVATVALYLGFIGVMASLFLNPELAIPMVIFAGFVVFAFGLAGYWAKMKPDNDTAPLTWGQFGSRGIDTLSGRLTASEAAIQVLMLPVLILGWGLAVAVIVAIT</sequence>
<dbReference type="STRING" id="1088721.JI59_09385"/>
<dbReference type="AlphaFoldDB" id="G6ECS0"/>
<gene>
    <name evidence="2" type="ORF">NSU_2141</name>
</gene>
<evidence type="ECO:0000256" key="1">
    <source>
        <dbReference type="SAM" id="Phobius"/>
    </source>
</evidence>
<keyword evidence="3" id="KW-1185">Reference proteome</keyword>
<keyword evidence="1" id="KW-1133">Transmembrane helix</keyword>
<dbReference type="Proteomes" id="UP000004030">
    <property type="component" value="Unassembled WGS sequence"/>
</dbReference>
<feature type="transmembrane region" description="Helical" evidence="1">
    <location>
        <begin position="71"/>
        <end position="91"/>
    </location>
</feature>
<reference evidence="2 3" key="1">
    <citation type="journal article" date="2012" name="J. Bacteriol.">
        <title>Genome sequence of benzo(a)pyrene-degrading bacterium Novosphingobium pentaromativorans US6-1.</title>
        <authorList>
            <person name="Luo Y.R."/>
            <person name="Kang S.G."/>
            <person name="Kim S.J."/>
            <person name="Kim M.R."/>
            <person name="Li N."/>
            <person name="Lee J.H."/>
            <person name="Kwon K.K."/>
        </authorList>
    </citation>
    <scope>NUCLEOTIDE SEQUENCE [LARGE SCALE GENOMIC DNA]</scope>
    <source>
        <strain evidence="2 3">US6-1</strain>
    </source>
</reference>
<accession>G6ECS0</accession>